<gene>
    <name evidence="10" type="ORF">C5L23_001601</name>
</gene>
<comment type="similarity">
    <text evidence="2 9">Belongs to the branched chain amino acid transporter family.</text>
</comment>
<feature type="transmembrane region" description="Helical" evidence="9">
    <location>
        <begin position="41"/>
        <end position="66"/>
    </location>
</feature>
<dbReference type="Proteomes" id="UP000295681">
    <property type="component" value="Unassembled WGS sequence"/>
</dbReference>
<sequence>MTHKNERQKILLVASLIFGMFFGAGNLIFPIQLGQLAGSNWLPATLGFLITGTLVPFLAMLAIGVTSSKGIYDIAKPVAPWFATAFLILVHLTLGPFFATPRTAATAYSMGISQLIGTQYQSLGMFVFSLCFFVLAYLATVHRTNLTHWIGKYLNPIFLILIGTVLVITFTLPMGNLNQPVQAAYKNAAFFQGFLDGYNTMDGLGLLAFAVTIVYAVKGLGFADHHLPKTLAKAGLISIIAEAILYTGLVLMGVMSLGQLAIYPNGGETFAAIITHYTGSFGNILTSIVITLAVFTTAMGIISSFAQDLHRVLPKVSYVNWLRVTSIGSFITANAGLTNIVSWAVPVLMFLYPLVLTLILLSLTAKYFNHSALVYRITIAAVILPAIMDALTHLPLTQSSSMTQLTTTYYAIFPLANHGLGWVVPCLIGFVLAIMIQKLTNPIVTKDGSITG</sequence>
<keyword evidence="11" id="KW-1185">Reference proteome</keyword>
<evidence type="ECO:0000256" key="6">
    <source>
        <dbReference type="ARBA" id="ARBA00022970"/>
    </source>
</evidence>
<feature type="transmembrane region" description="Helical" evidence="9">
    <location>
        <begin position="119"/>
        <end position="141"/>
    </location>
</feature>
<keyword evidence="6 9" id="KW-0029">Amino-acid transport</keyword>
<dbReference type="GO" id="GO:0015190">
    <property type="term" value="F:L-leucine transmembrane transporter activity"/>
    <property type="evidence" value="ECO:0007669"/>
    <property type="project" value="TreeGrafter"/>
</dbReference>
<dbReference type="GO" id="GO:0015818">
    <property type="term" value="P:isoleucine transport"/>
    <property type="evidence" value="ECO:0007669"/>
    <property type="project" value="TreeGrafter"/>
</dbReference>
<feature type="transmembrane region" description="Helical" evidence="9">
    <location>
        <begin position="12"/>
        <end position="29"/>
    </location>
</feature>
<feature type="transmembrane region" description="Helical" evidence="9">
    <location>
        <begin position="243"/>
        <end position="264"/>
    </location>
</feature>
<dbReference type="PANTHER" id="PTHR30588">
    <property type="entry name" value="BRANCHED-CHAIN AMINO ACID TRANSPORT SYSTEM 2 CARRIER PROTEIN"/>
    <property type="match status" value="1"/>
</dbReference>
<keyword evidence="7 9" id="KW-1133">Transmembrane helix</keyword>
<evidence type="ECO:0000313" key="10">
    <source>
        <dbReference type="EMBL" id="TDG70077.1"/>
    </source>
</evidence>
<feature type="transmembrane region" description="Helical" evidence="9">
    <location>
        <begin position="78"/>
        <end position="99"/>
    </location>
</feature>
<dbReference type="PANTHER" id="PTHR30588:SF0">
    <property type="entry name" value="BRANCHED-CHAIN AMINO ACID PERMEASE BRNQ"/>
    <property type="match status" value="1"/>
</dbReference>
<dbReference type="GO" id="GO:0005886">
    <property type="term" value="C:plasma membrane"/>
    <property type="evidence" value="ECO:0007669"/>
    <property type="project" value="UniProtKB-SubCell"/>
</dbReference>
<keyword evidence="3 9" id="KW-0813">Transport</keyword>
<feature type="transmembrane region" description="Helical" evidence="9">
    <location>
        <begin position="318"/>
        <end position="337"/>
    </location>
</feature>
<feature type="transmembrane region" description="Helical" evidence="9">
    <location>
        <begin position="343"/>
        <end position="361"/>
    </location>
</feature>
<accession>A0A4R5NBZ5</accession>
<evidence type="ECO:0000256" key="4">
    <source>
        <dbReference type="ARBA" id="ARBA00022475"/>
    </source>
</evidence>
<dbReference type="GO" id="GO:0005304">
    <property type="term" value="F:L-valine transmembrane transporter activity"/>
    <property type="evidence" value="ECO:0007669"/>
    <property type="project" value="TreeGrafter"/>
</dbReference>
<evidence type="ECO:0000256" key="7">
    <source>
        <dbReference type="ARBA" id="ARBA00022989"/>
    </source>
</evidence>
<dbReference type="AlphaFoldDB" id="A0A4R5NBZ5"/>
<feature type="transmembrane region" description="Helical" evidence="9">
    <location>
        <begin position="284"/>
        <end position="306"/>
    </location>
</feature>
<keyword evidence="4" id="KW-1003">Cell membrane</keyword>
<feature type="transmembrane region" description="Helical" evidence="9">
    <location>
        <begin position="411"/>
        <end position="436"/>
    </location>
</feature>
<dbReference type="GO" id="GO:0015188">
    <property type="term" value="F:L-isoleucine transmembrane transporter activity"/>
    <property type="evidence" value="ECO:0007669"/>
    <property type="project" value="TreeGrafter"/>
</dbReference>
<dbReference type="Pfam" id="PF05525">
    <property type="entry name" value="Branch_AA_trans"/>
    <property type="match status" value="1"/>
</dbReference>
<dbReference type="Gene3D" id="1.20.1740.10">
    <property type="entry name" value="Amino acid/polyamine transporter I"/>
    <property type="match status" value="1"/>
</dbReference>
<feature type="transmembrane region" description="Helical" evidence="9">
    <location>
        <begin position="373"/>
        <end position="391"/>
    </location>
</feature>
<reference evidence="10 11" key="1">
    <citation type="journal article" date="2019" name="Appl. Microbiol. Biotechnol.">
        <title>Uncovering carbohydrate metabolism through a genotype-phenotype association study of 56 lactic acid bacteria genomes.</title>
        <authorList>
            <person name="Buron-Moles G."/>
            <person name="Chailyan A."/>
            <person name="Dolejs I."/>
            <person name="Forster J."/>
            <person name="Miks M.H."/>
        </authorList>
    </citation>
    <scope>NUCLEOTIDE SEQUENCE [LARGE SCALE GENOMIC DNA]</scope>
    <source>
        <strain evidence="10 11">ATCC 700006</strain>
    </source>
</reference>
<comment type="caution">
    <text evidence="10">The sequence shown here is derived from an EMBL/GenBank/DDBJ whole genome shotgun (WGS) entry which is preliminary data.</text>
</comment>
<keyword evidence="5 9" id="KW-0812">Transmembrane</keyword>
<evidence type="ECO:0000256" key="3">
    <source>
        <dbReference type="ARBA" id="ARBA00022448"/>
    </source>
</evidence>
<evidence type="ECO:0000256" key="1">
    <source>
        <dbReference type="ARBA" id="ARBA00004651"/>
    </source>
</evidence>
<evidence type="ECO:0000256" key="9">
    <source>
        <dbReference type="RuleBase" id="RU362122"/>
    </source>
</evidence>
<dbReference type="GO" id="GO:0015820">
    <property type="term" value="P:L-leucine transport"/>
    <property type="evidence" value="ECO:0007669"/>
    <property type="project" value="TreeGrafter"/>
</dbReference>
<comment type="function">
    <text evidence="9">Component of the transport system for branched-chain amino acids.</text>
</comment>
<proteinExistence type="inferred from homology"/>
<keyword evidence="8 9" id="KW-0472">Membrane</keyword>
<evidence type="ECO:0000256" key="2">
    <source>
        <dbReference type="ARBA" id="ARBA00008540"/>
    </source>
</evidence>
<organism evidence="10 11">
    <name type="scientific">Leuconostoc fallax</name>
    <dbReference type="NCBI Taxonomy" id="1251"/>
    <lineage>
        <taxon>Bacteria</taxon>
        <taxon>Bacillati</taxon>
        <taxon>Bacillota</taxon>
        <taxon>Bacilli</taxon>
        <taxon>Lactobacillales</taxon>
        <taxon>Lactobacillaceae</taxon>
        <taxon>Leuconostoc</taxon>
    </lineage>
</organism>
<evidence type="ECO:0000256" key="5">
    <source>
        <dbReference type="ARBA" id="ARBA00022692"/>
    </source>
</evidence>
<name>A0A4R5NBZ5_9LACO</name>
<comment type="subcellular location">
    <subcellularLocation>
        <location evidence="1 9">Cell membrane</location>
        <topology evidence="1 9">Multi-pass membrane protein</topology>
    </subcellularLocation>
</comment>
<dbReference type="EMBL" id="PUFI01000002">
    <property type="protein sequence ID" value="TDG70077.1"/>
    <property type="molecule type" value="Genomic_DNA"/>
</dbReference>
<feature type="transmembrane region" description="Helical" evidence="9">
    <location>
        <begin position="204"/>
        <end position="223"/>
    </location>
</feature>
<feature type="transmembrane region" description="Helical" evidence="9">
    <location>
        <begin position="153"/>
        <end position="172"/>
    </location>
</feature>
<protein>
    <recommendedName>
        <fullName evidence="9">Branched-chain amino acid transport system carrier protein</fullName>
    </recommendedName>
</protein>
<evidence type="ECO:0000313" key="11">
    <source>
        <dbReference type="Proteomes" id="UP000295681"/>
    </source>
</evidence>
<dbReference type="NCBIfam" id="TIGR00796">
    <property type="entry name" value="livcs"/>
    <property type="match status" value="1"/>
</dbReference>
<dbReference type="RefSeq" id="WP_010006823.1">
    <property type="nucleotide sequence ID" value="NZ_JAGYGP010000003.1"/>
</dbReference>
<dbReference type="InterPro" id="IPR004685">
    <property type="entry name" value="Brnchd-chn_aa_trnsp_Livcs"/>
</dbReference>
<evidence type="ECO:0000256" key="8">
    <source>
        <dbReference type="ARBA" id="ARBA00023136"/>
    </source>
</evidence>